<sequence length="125" mass="13376">MDSLSPQVILNGDSPIPTRLVEGVVQPVAPTSAEQKLAKKNELKARGTTTQNLDFVSSSNINSITNSVSAAASVSAICAKMPVSSLLNADSLSNAIDVDNLEEIDLRWQMVMLTMRASVRNYILS</sequence>
<dbReference type="EMBL" id="BKCJ010184792">
    <property type="protein sequence ID" value="GEY51199.1"/>
    <property type="molecule type" value="Genomic_DNA"/>
</dbReference>
<reference evidence="1" key="1">
    <citation type="journal article" date="2019" name="Sci. Rep.">
        <title>Draft genome of Tanacetum cinerariifolium, the natural source of mosquito coil.</title>
        <authorList>
            <person name="Yamashiro T."/>
            <person name="Shiraishi A."/>
            <person name="Satake H."/>
            <person name="Nakayama K."/>
        </authorList>
    </citation>
    <scope>NUCLEOTIDE SEQUENCE</scope>
</reference>
<gene>
    <name evidence="1" type="ORF">Tci_423173</name>
</gene>
<organism evidence="1">
    <name type="scientific">Tanacetum cinerariifolium</name>
    <name type="common">Dalmatian daisy</name>
    <name type="synonym">Chrysanthemum cinerariifolium</name>
    <dbReference type="NCBI Taxonomy" id="118510"/>
    <lineage>
        <taxon>Eukaryota</taxon>
        <taxon>Viridiplantae</taxon>
        <taxon>Streptophyta</taxon>
        <taxon>Embryophyta</taxon>
        <taxon>Tracheophyta</taxon>
        <taxon>Spermatophyta</taxon>
        <taxon>Magnoliopsida</taxon>
        <taxon>eudicotyledons</taxon>
        <taxon>Gunneridae</taxon>
        <taxon>Pentapetalae</taxon>
        <taxon>asterids</taxon>
        <taxon>campanulids</taxon>
        <taxon>Asterales</taxon>
        <taxon>Asteraceae</taxon>
        <taxon>Asteroideae</taxon>
        <taxon>Anthemideae</taxon>
        <taxon>Anthemidinae</taxon>
        <taxon>Tanacetum</taxon>
    </lineage>
</organism>
<comment type="caution">
    <text evidence="1">The sequence shown here is derived from an EMBL/GenBank/DDBJ whole genome shotgun (WGS) entry which is preliminary data.</text>
</comment>
<dbReference type="AlphaFoldDB" id="A0A699HP50"/>
<name>A0A699HP50_TANCI</name>
<accession>A0A699HP50</accession>
<evidence type="ECO:0000313" key="1">
    <source>
        <dbReference type="EMBL" id="GEY51199.1"/>
    </source>
</evidence>
<protein>
    <submittedName>
        <fullName evidence="1">Uncharacterized protein</fullName>
    </submittedName>
</protein>
<proteinExistence type="predicted"/>